<protein>
    <submittedName>
        <fullName evidence="3">Transcriptional regulator, XRE family</fullName>
    </submittedName>
</protein>
<dbReference type="STRING" id="1286171.EAL2_c10810"/>
<dbReference type="HOGENOM" id="CLU_066192_4_2_9"/>
<dbReference type="KEGG" id="eac:EAL2_c10810"/>
<evidence type="ECO:0000313" key="4">
    <source>
        <dbReference type="Proteomes" id="UP000019591"/>
    </source>
</evidence>
<evidence type="ECO:0000256" key="1">
    <source>
        <dbReference type="ARBA" id="ARBA00023125"/>
    </source>
</evidence>
<dbReference type="InterPro" id="IPR001387">
    <property type="entry name" value="Cro/C1-type_HTH"/>
</dbReference>
<reference evidence="3 4" key="1">
    <citation type="journal article" date="2014" name="Genome Announc.">
        <title>Complete Genome Sequence of Amino Acid-Utilizing Eubacterium acidaminophilum al-2 (DSM 3953).</title>
        <authorList>
            <person name="Poehlein A."/>
            <person name="Andreesen J.R."/>
            <person name="Daniel R."/>
        </authorList>
    </citation>
    <scope>NUCLEOTIDE SEQUENCE [LARGE SCALE GENOMIC DNA]</scope>
    <source>
        <strain evidence="3 4">DSM 3953</strain>
    </source>
</reference>
<sequence length="120" mass="13648">MSTFGDRLKNLRIEKDLTQQDIADILGVGRATIAGYETKGKQPDFDKLKSISDYFDVSIDYLLGRTDERKPGSKILTKAYHSINANGLSEEDIKQVEDYIEFLKSKYNPDGSLKKRNKIN</sequence>
<organism evidence="3 4">
    <name type="scientific">Peptoclostridium acidaminophilum DSM 3953</name>
    <dbReference type="NCBI Taxonomy" id="1286171"/>
    <lineage>
        <taxon>Bacteria</taxon>
        <taxon>Bacillati</taxon>
        <taxon>Bacillota</taxon>
        <taxon>Clostridia</taxon>
        <taxon>Peptostreptococcales</taxon>
        <taxon>Peptoclostridiaceae</taxon>
        <taxon>Peptoclostridium</taxon>
    </lineage>
</organism>
<dbReference type="PANTHER" id="PTHR46558">
    <property type="entry name" value="TRACRIPTIONAL REGULATORY PROTEIN-RELATED-RELATED"/>
    <property type="match status" value="1"/>
</dbReference>
<keyword evidence="4" id="KW-1185">Reference proteome</keyword>
<dbReference type="EMBL" id="CP007452">
    <property type="protein sequence ID" value="AHM56379.1"/>
    <property type="molecule type" value="Genomic_DNA"/>
</dbReference>
<proteinExistence type="predicted"/>
<dbReference type="OrthoDB" id="1766270at2"/>
<dbReference type="RefSeq" id="WP_025435388.1">
    <property type="nucleotide sequence ID" value="NZ_CP007452.1"/>
</dbReference>
<dbReference type="Proteomes" id="UP000019591">
    <property type="component" value="Chromosome"/>
</dbReference>
<dbReference type="Pfam" id="PF01381">
    <property type="entry name" value="HTH_3"/>
    <property type="match status" value="1"/>
</dbReference>
<feature type="domain" description="HTH cro/C1-type" evidence="2">
    <location>
        <begin position="8"/>
        <end position="62"/>
    </location>
</feature>
<evidence type="ECO:0000259" key="2">
    <source>
        <dbReference type="PROSITE" id="PS50943"/>
    </source>
</evidence>
<dbReference type="CDD" id="cd00093">
    <property type="entry name" value="HTH_XRE"/>
    <property type="match status" value="1"/>
</dbReference>
<gene>
    <name evidence="3" type="ORF">EAL2_c10810</name>
</gene>
<keyword evidence="1" id="KW-0238">DNA-binding</keyword>
<dbReference type="InterPro" id="IPR010982">
    <property type="entry name" value="Lambda_DNA-bd_dom_sf"/>
</dbReference>
<dbReference type="PROSITE" id="PS50943">
    <property type="entry name" value="HTH_CROC1"/>
    <property type="match status" value="1"/>
</dbReference>
<name>W8T3N2_PEPAC</name>
<dbReference type="SMART" id="SM00530">
    <property type="entry name" value="HTH_XRE"/>
    <property type="match status" value="1"/>
</dbReference>
<dbReference type="GO" id="GO:0003677">
    <property type="term" value="F:DNA binding"/>
    <property type="evidence" value="ECO:0007669"/>
    <property type="project" value="UniProtKB-KW"/>
</dbReference>
<dbReference type="eggNOG" id="COG1974">
    <property type="taxonomic scope" value="Bacteria"/>
</dbReference>
<dbReference type="SUPFAM" id="SSF47413">
    <property type="entry name" value="lambda repressor-like DNA-binding domains"/>
    <property type="match status" value="1"/>
</dbReference>
<dbReference type="Gene3D" id="1.10.260.40">
    <property type="entry name" value="lambda repressor-like DNA-binding domains"/>
    <property type="match status" value="1"/>
</dbReference>
<evidence type="ECO:0000313" key="3">
    <source>
        <dbReference type="EMBL" id="AHM56379.1"/>
    </source>
</evidence>
<dbReference type="PATRIC" id="fig|1286171.3.peg.1031"/>
<dbReference type="AlphaFoldDB" id="W8T3N2"/>
<dbReference type="PANTHER" id="PTHR46558:SF14">
    <property type="entry name" value="HTH-TYPE TRANSCRIPTIONAL REGULATOR ANSR"/>
    <property type="match status" value="1"/>
</dbReference>
<accession>W8T3N2</accession>